<dbReference type="RefSeq" id="WP_202063295.1">
    <property type="nucleotide sequence ID" value="NZ_JAEQMY010000041.1"/>
</dbReference>
<reference evidence="1" key="1">
    <citation type="submission" date="2021-01" db="EMBL/GenBank/DDBJ databases">
        <title>Microvirga sp.</title>
        <authorList>
            <person name="Kim M.K."/>
        </authorList>
    </citation>
    <scope>NUCLEOTIDE SEQUENCE</scope>
    <source>
        <strain evidence="1">5420S-16</strain>
    </source>
</reference>
<dbReference type="EMBL" id="JAEQMY010000041">
    <property type="protein sequence ID" value="MBL0406422.1"/>
    <property type="molecule type" value="Genomic_DNA"/>
</dbReference>
<gene>
    <name evidence="1" type="ORF">JKG68_20905</name>
</gene>
<keyword evidence="2" id="KW-1185">Reference proteome</keyword>
<evidence type="ECO:0000313" key="2">
    <source>
        <dbReference type="Proteomes" id="UP000605848"/>
    </source>
</evidence>
<accession>A0A936ZFW2</accession>
<proteinExistence type="predicted"/>
<dbReference type="Proteomes" id="UP000605848">
    <property type="component" value="Unassembled WGS sequence"/>
</dbReference>
<comment type="caution">
    <text evidence="1">The sequence shown here is derived from an EMBL/GenBank/DDBJ whole genome shotgun (WGS) entry which is preliminary data.</text>
</comment>
<protein>
    <submittedName>
        <fullName evidence="1">Uncharacterized protein</fullName>
    </submittedName>
</protein>
<name>A0A936ZFW2_9HYPH</name>
<dbReference type="AlphaFoldDB" id="A0A936ZFW2"/>
<sequence>MTNIFDVLERQLQNLEGGNSSSSTNNTSDPLSGLNGIPSVAEITVATFNHYDNGKDHKTKWSSSRFTMNLQFFTQTEAFTPREPLAAWKGTVQLLDPGFWISYVDVKHEEGKIDADTYAYLKAAYRKTMDEYPDNALIGTFTDKSCGTNYSWPYFLRFYYDRFEEPNLEVWLDEMLPKIDVWETVKTVPGKPLPIIRSRYNPHNLWKPGRPMGGKGRKH</sequence>
<evidence type="ECO:0000313" key="1">
    <source>
        <dbReference type="EMBL" id="MBL0406422.1"/>
    </source>
</evidence>
<organism evidence="1 2">
    <name type="scientific">Microvirga aerilata</name>
    <dbReference type="NCBI Taxonomy" id="670292"/>
    <lineage>
        <taxon>Bacteria</taxon>
        <taxon>Pseudomonadati</taxon>
        <taxon>Pseudomonadota</taxon>
        <taxon>Alphaproteobacteria</taxon>
        <taxon>Hyphomicrobiales</taxon>
        <taxon>Methylobacteriaceae</taxon>
        <taxon>Microvirga</taxon>
    </lineage>
</organism>